<sequence length="71" mass="7785">MGRARLMRHTEFWDRLETALGDTAYARYWAGSQVIGSLGSRTVEDALAAGESPKVVWRAVHDVLGLPASAR</sequence>
<evidence type="ECO:0008006" key="3">
    <source>
        <dbReference type="Google" id="ProtNLM"/>
    </source>
</evidence>
<accession>A0ABQ2NE97</accession>
<dbReference type="EMBL" id="BMNI01000010">
    <property type="protein sequence ID" value="GGO93058.1"/>
    <property type="molecule type" value="Genomic_DNA"/>
</dbReference>
<name>A0ABQ2NE97_9ACTN</name>
<dbReference type="Pfam" id="PF11248">
    <property type="entry name" value="DUF3046"/>
    <property type="match status" value="1"/>
</dbReference>
<gene>
    <name evidence="1" type="ORF">GCM10011584_30870</name>
</gene>
<evidence type="ECO:0000313" key="2">
    <source>
        <dbReference type="Proteomes" id="UP000655410"/>
    </source>
</evidence>
<organism evidence="1 2">
    <name type="scientific">Nocardioides phosphati</name>
    <dbReference type="NCBI Taxonomy" id="1867775"/>
    <lineage>
        <taxon>Bacteria</taxon>
        <taxon>Bacillati</taxon>
        <taxon>Actinomycetota</taxon>
        <taxon>Actinomycetes</taxon>
        <taxon>Propionibacteriales</taxon>
        <taxon>Nocardioidaceae</taxon>
        <taxon>Nocardioides</taxon>
    </lineage>
</organism>
<dbReference type="Proteomes" id="UP000655410">
    <property type="component" value="Unassembled WGS sequence"/>
</dbReference>
<keyword evidence="2" id="KW-1185">Reference proteome</keyword>
<evidence type="ECO:0000313" key="1">
    <source>
        <dbReference type="EMBL" id="GGO93058.1"/>
    </source>
</evidence>
<reference evidence="2" key="1">
    <citation type="journal article" date="2019" name="Int. J. Syst. Evol. Microbiol.">
        <title>The Global Catalogue of Microorganisms (GCM) 10K type strain sequencing project: providing services to taxonomists for standard genome sequencing and annotation.</title>
        <authorList>
            <consortium name="The Broad Institute Genomics Platform"/>
            <consortium name="The Broad Institute Genome Sequencing Center for Infectious Disease"/>
            <person name="Wu L."/>
            <person name="Ma J."/>
        </authorList>
    </citation>
    <scope>NUCLEOTIDE SEQUENCE [LARGE SCALE GENOMIC DNA]</scope>
    <source>
        <strain evidence="2">CGMCC 4.7371</strain>
    </source>
</reference>
<dbReference type="InterPro" id="IPR021408">
    <property type="entry name" value="DUF3046"/>
</dbReference>
<protein>
    <recommendedName>
        <fullName evidence="3">DUF3046 domain-containing protein</fullName>
    </recommendedName>
</protein>
<comment type="caution">
    <text evidence="1">The sequence shown here is derived from an EMBL/GenBank/DDBJ whole genome shotgun (WGS) entry which is preliminary data.</text>
</comment>
<proteinExistence type="predicted"/>